<organism evidence="1 2">
    <name type="scientific">Clostridium perfringens</name>
    <dbReference type="NCBI Taxonomy" id="1502"/>
    <lineage>
        <taxon>Bacteria</taxon>
        <taxon>Bacillati</taxon>
        <taxon>Bacillota</taxon>
        <taxon>Clostridia</taxon>
        <taxon>Eubacteriales</taxon>
        <taxon>Clostridiaceae</taxon>
        <taxon>Clostridium</taxon>
    </lineage>
</organism>
<protein>
    <submittedName>
        <fullName evidence="1">Uncharacterized protein</fullName>
    </submittedName>
</protein>
<dbReference type="AlphaFoldDB" id="A0AB37C6Q1"/>
<dbReference type="EMBL" id="PJTB01000006">
    <property type="protein sequence ID" value="PWX37193.1"/>
    <property type="molecule type" value="Genomic_DNA"/>
</dbReference>
<sequence length="70" mass="8472">MNIKRWHVKMKFNPYIYKEVSIMKTMKERRFNGLNKTKKELLKSLMGSASSKEVDFNKVRDEWKYGVNKL</sequence>
<dbReference type="Proteomes" id="UP000247117">
    <property type="component" value="Unassembled WGS sequence"/>
</dbReference>
<evidence type="ECO:0000313" key="1">
    <source>
        <dbReference type="EMBL" id="PWX37193.1"/>
    </source>
</evidence>
<proteinExistence type="predicted"/>
<gene>
    <name evidence="1" type="ORF">CYK91_13625</name>
</gene>
<name>A0AB37C6Q1_CLOPF</name>
<comment type="caution">
    <text evidence="1">The sequence shown here is derived from an EMBL/GenBank/DDBJ whole genome shotgun (WGS) entry which is preliminary data.</text>
</comment>
<evidence type="ECO:0000313" key="2">
    <source>
        <dbReference type="Proteomes" id="UP000247117"/>
    </source>
</evidence>
<reference evidence="1 2" key="1">
    <citation type="journal article" date="2018" name="BMC Genomics">
        <title>Whole genome analysis reveals the diversity and evolutionary relationships between necrotic enteritis-causing strains of Clostridium perfringens.</title>
        <authorList>
            <person name="Lacey J.A."/>
            <person name="Allnutt T.R."/>
            <person name="Vezina B."/>
            <person name="Van T.T.H."/>
            <person name="Stent T."/>
            <person name="Han X."/>
            <person name="Rood J.I."/>
            <person name="Wade B."/>
            <person name="Keyburn A.L."/>
            <person name="Seeman T."/>
            <person name="Chen H."/>
            <person name="Haring V."/>
            <person name="Johanesen P.A."/>
            <person name="Lyras D."/>
            <person name="Moore R.J."/>
        </authorList>
    </citation>
    <scope>NUCLEOTIDE SEQUENCE [LARGE SCALE GENOMIC DNA]</scope>
    <source>
        <strain evidence="1 2">EUR-NE15</strain>
    </source>
</reference>
<accession>A0AB37C6Q1</accession>